<dbReference type="Proteomes" id="UP000827092">
    <property type="component" value="Unassembled WGS sequence"/>
</dbReference>
<gene>
    <name evidence="2" type="ORF">JTE90_026600</name>
</gene>
<protein>
    <submittedName>
        <fullName evidence="2">Uncharacterized protein</fullName>
    </submittedName>
</protein>
<dbReference type="InterPro" id="IPR040362">
    <property type="entry name" value="RELCH"/>
</dbReference>
<dbReference type="InterPro" id="IPR021133">
    <property type="entry name" value="HEAT_type_2"/>
</dbReference>
<keyword evidence="3" id="KW-1185">Reference proteome</keyword>
<dbReference type="PROSITE" id="PS50077">
    <property type="entry name" value="HEAT_REPEAT"/>
    <property type="match status" value="1"/>
</dbReference>
<dbReference type="EMBL" id="JAFNEN010000212">
    <property type="protein sequence ID" value="KAG8189556.1"/>
    <property type="molecule type" value="Genomic_DNA"/>
</dbReference>
<feature type="repeat" description="HEAT" evidence="1">
    <location>
        <begin position="539"/>
        <end position="577"/>
    </location>
</feature>
<name>A0AAV6V1W2_9ARAC</name>
<accession>A0AAV6V1W2</accession>
<dbReference type="Gene3D" id="1.25.10.10">
    <property type="entry name" value="Leucine-rich Repeat Variant"/>
    <property type="match status" value="2"/>
</dbReference>
<dbReference type="GO" id="GO:0032367">
    <property type="term" value="P:intracellular cholesterol transport"/>
    <property type="evidence" value="ECO:0007669"/>
    <property type="project" value="InterPro"/>
</dbReference>
<reference evidence="2 3" key="1">
    <citation type="journal article" date="2022" name="Nat. Ecol. Evol.">
        <title>A masculinizing supergene underlies an exaggerated male reproductive morph in a spider.</title>
        <authorList>
            <person name="Hendrickx F."/>
            <person name="De Corte Z."/>
            <person name="Sonet G."/>
            <person name="Van Belleghem S.M."/>
            <person name="Kostlbacher S."/>
            <person name="Vangestel C."/>
        </authorList>
    </citation>
    <scope>NUCLEOTIDE SEQUENCE [LARGE SCALE GENOMIC DNA]</scope>
    <source>
        <strain evidence="2">W744_W776</strain>
    </source>
</reference>
<evidence type="ECO:0000313" key="3">
    <source>
        <dbReference type="Proteomes" id="UP000827092"/>
    </source>
</evidence>
<sequence>MRNVPYEFQKNLLSLCQTQKVTQDNRLIDEVSDIVNSQESIVTVVARCLPHIVPNILLAKREELIPLILCAIALHPDPKERDKLLNILFNLIKRPDEEQRHMILTGLVAIAQHLGPSRVEAELLPQCWEQITHRYMERRLLVSESCGVLAPYVMSGIRSSLLLSMLQQMLHEDKDDLVRETVVKNLALLLLYVDDVDKFTKASELLFLSLEDRASNVSECGLNALLPSITAWSFEQSNLQSHLLPSVMVVVHKHFKMLNDIPLSPVLGSIQAEEQQSILYTRVVSTLLPFLFVSLIETGPYVENPDLTCSSPTEFDVDRLPTYGSIILNPSVIHGDGDELMSLVKSFDRYLSSEWYKPWEQHDWIVSELLPWFHSVLSFVNSQRQIVVHALVELVHTFCHLFGRPFVQKNVKPSFLSRLSLTEEDKSTGTSTNRPTYQDATVPVYVAGVLGALHQAEDRQELLEFLQDLLYTVSLNHLPDSSIKAALLELSSKKAYHELLLSVLWEGVVHNSPLVRITAGRLFEILVGVVSESLLRTRVTPALVTLASDPEIVVRIATVPAFGAIMELSSQRDLLEKAHLQLQTFLDDQMYRDQHLLYVEVIRTFAKIGPNTEPKFRDEFVLPRLTALAAENNSTTNETKKMDIAMALLEAYTAMSCCFMSEQLIAEAFLPGLRCLKSDLQQIAQEYEDSVNSMIHEFEGKLDIGRSVDNRPRSLSVTSPGSMEEMKNRMTKMFTNRPAVTRPNLPNLFQLRKK</sequence>
<dbReference type="PANTHER" id="PTHR32059:SF0">
    <property type="entry name" value="RAB11-BINDING PROTEIN RELCH"/>
    <property type="match status" value="1"/>
</dbReference>
<dbReference type="SUPFAM" id="SSF48371">
    <property type="entry name" value="ARM repeat"/>
    <property type="match status" value="1"/>
</dbReference>
<evidence type="ECO:0000256" key="1">
    <source>
        <dbReference type="PROSITE-ProRule" id="PRU00103"/>
    </source>
</evidence>
<comment type="caution">
    <text evidence="2">The sequence shown here is derived from an EMBL/GenBank/DDBJ whole genome shotgun (WGS) entry which is preliminary data.</text>
</comment>
<evidence type="ECO:0000313" key="2">
    <source>
        <dbReference type="EMBL" id="KAG8189556.1"/>
    </source>
</evidence>
<dbReference type="GO" id="GO:0055037">
    <property type="term" value="C:recycling endosome"/>
    <property type="evidence" value="ECO:0007669"/>
    <property type="project" value="TreeGrafter"/>
</dbReference>
<dbReference type="AlphaFoldDB" id="A0AAV6V1W2"/>
<dbReference type="PANTHER" id="PTHR32059">
    <property type="entry name" value="RAB11-BINDING PROTEIN RELCH"/>
    <property type="match status" value="1"/>
</dbReference>
<organism evidence="2 3">
    <name type="scientific">Oedothorax gibbosus</name>
    <dbReference type="NCBI Taxonomy" id="931172"/>
    <lineage>
        <taxon>Eukaryota</taxon>
        <taxon>Metazoa</taxon>
        <taxon>Ecdysozoa</taxon>
        <taxon>Arthropoda</taxon>
        <taxon>Chelicerata</taxon>
        <taxon>Arachnida</taxon>
        <taxon>Araneae</taxon>
        <taxon>Araneomorphae</taxon>
        <taxon>Entelegynae</taxon>
        <taxon>Araneoidea</taxon>
        <taxon>Linyphiidae</taxon>
        <taxon>Erigoninae</taxon>
        <taxon>Oedothorax</taxon>
    </lineage>
</organism>
<dbReference type="InterPro" id="IPR016024">
    <property type="entry name" value="ARM-type_fold"/>
</dbReference>
<dbReference type="InterPro" id="IPR011989">
    <property type="entry name" value="ARM-like"/>
</dbReference>
<dbReference type="GO" id="GO:0005802">
    <property type="term" value="C:trans-Golgi network"/>
    <property type="evidence" value="ECO:0007669"/>
    <property type="project" value="InterPro"/>
</dbReference>
<proteinExistence type="predicted"/>